<accession>A0AAD1SFT6</accession>
<dbReference type="AlphaFoldDB" id="A0AAD1SFT6"/>
<protein>
    <submittedName>
        <fullName evidence="2">Uncharacterized protein</fullName>
    </submittedName>
</protein>
<evidence type="ECO:0000256" key="1">
    <source>
        <dbReference type="SAM" id="MobiDB-lite"/>
    </source>
</evidence>
<feature type="compositionally biased region" description="Basic and acidic residues" evidence="1">
    <location>
        <begin position="78"/>
        <end position="89"/>
    </location>
</feature>
<proteinExistence type="predicted"/>
<dbReference type="EMBL" id="OW240917">
    <property type="protein sequence ID" value="CAH2300698.1"/>
    <property type="molecule type" value="Genomic_DNA"/>
</dbReference>
<evidence type="ECO:0000313" key="2">
    <source>
        <dbReference type="EMBL" id="CAH2300698.1"/>
    </source>
</evidence>
<evidence type="ECO:0000313" key="3">
    <source>
        <dbReference type="Proteomes" id="UP001295444"/>
    </source>
</evidence>
<dbReference type="Proteomes" id="UP001295444">
    <property type="component" value="Chromosome 06"/>
</dbReference>
<reference evidence="2" key="1">
    <citation type="submission" date="2022-03" db="EMBL/GenBank/DDBJ databases">
        <authorList>
            <person name="Alioto T."/>
            <person name="Alioto T."/>
            <person name="Gomez Garrido J."/>
        </authorList>
    </citation>
    <scope>NUCLEOTIDE SEQUENCE</scope>
</reference>
<gene>
    <name evidence="2" type="ORF">PECUL_23A055878</name>
</gene>
<feature type="compositionally biased region" description="Basic and acidic residues" evidence="1">
    <location>
        <begin position="43"/>
        <end position="56"/>
    </location>
</feature>
<feature type="region of interest" description="Disordered" evidence="1">
    <location>
        <begin position="1"/>
        <end position="89"/>
    </location>
</feature>
<feature type="compositionally biased region" description="Low complexity" evidence="1">
    <location>
        <begin position="66"/>
        <end position="77"/>
    </location>
</feature>
<feature type="compositionally biased region" description="Polar residues" evidence="1">
    <location>
        <begin position="23"/>
        <end position="41"/>
    </location>
</feature>
<sequence>MTRTSIHSNWRPRATMGNPKKQGMSQGTSGKTPSTKLSSLTRYFKDSTDHKAEATESKMAVAKIQTESSPSSPTPSEGSHKSQDKTRDN</sequence>
<keyword evidence="3" id="KW-1185">Reference proteome</keyword>
<organism evidence="2 3">
    <name type="scientific">Pelobates cultripes</name>
    <name type="common">Western spadefoot toad</name>
    <dbReference type="NCBI Taxonomy" id="61616"/>
    <lineage>
        <taxon>Eukaryota</taxon>
        <taxon>Metazoa</taxon>
        <taxon>Chordata</taxon>
        <taxon>Craniata</taxon>
        <taxon>Vertebrata</taxon>
        <taxon>Euteleostomi</taxon>
        <taxon>Amphibia</taxon>
        <taxon>Batrachia</taxon>
        <taxon>Anura</taxon>
        <taxon>Pelobatoidea</taxon>
        <taxon>Pelobatidae</taxon>
        <taxon>Pelobates</taxon>
    </lineage>
</organism>
<name>A0AAD1SFT6_PELCU</name>